<dbReference type="AlphaFoldDB" id="A0A067QT20"/>
<dbReference type="EMBL" id="KK852985">
    <property type="protein sequence ID" value="KDR12842.1"/>
    <property type="molecule type" value="Genomic_DNA"/>
</dbReference>
<protein>
    <recommendedName>
        <fullName evidence="3">Protein kinase domain-containing protein</fullName>
    </recommendedName>
</protein>
<dbReference type="InterPro" id="IPR011009">
    <property type="entry name" value="Kinase-like_dom_sf"/>
</dbReference>
<evidence type="ECO:0000313" key="2">
    <source>
        <dbReference type="Proteomes" id="UP000027135"/>
    </source>
</evidence>
<evidence type="ECO:0000313" key="1">
    <source>
        <dbReference type="EMBL" id="KDR12842.1"/>
    </source>
</evidence>
<sequence length="55" mass="6338">MATDWWSCAVLTHEMLSRATPFEAEGEINQQMIFELVLASGNRLDIHVPFEQQVF</sequence>
<keyword evidence="2" id="KW-1185">Reference proteome</keyword>
<name>A0A067QT20_ZOONE</name>
<proteinExistence type="predicted"/>
<dbReference type="InParanoid" id="A0A067QT20"/>
<gene>
    <name evidence="1" type="ORF">L798_13266</name>
</gene>
<dbReference type="Gene3D" id="1.10.510.10">
    <property type="entry name" value="Transferase(Phosphotransferase) domain 1"/>
    <property type="match status" value="1"/>
</dbReference>
<dbReference type="Proteomes" id="UP000027135">
    <property type="component" value="Unassembled WGS sequence"/>
</dbReference>
<organism evidence="1 2">
    <name type="scientific">Zootermopsis nevadensis</name>
    <name type="common">Dampwood termite</name>
    <dbReference type="NCBI Taxonomy" id="136037"/>
    <lineage>
        <taxon>Eukaryota</taxon>
        <taxon>Metazoa</taxon>
        <taxon>Ecdysozoa</taxon>
        <taxon>Arthropoda</taxon>
        <taxon>Hexapoda</taxon>
        <taxon>Insecta</taxon>
        <taxon>Pterygota</taxon>
        <taxon>Neoptera</taxon>
        <taxon>Polyneoptera</taxon>
        <taxon>Dictyoptera</taxon>
        <taxon>Blattodea</taxon>
        <taxon>Blattoidea</taxon>
        <taxon>Termitoidae</taxon>
        <taxon>Termopsidae</taxon>
        <taxon>Zootermopsis</taxon>
    </lineage>
</organism>
<accession>A0A067QT20</accession>
<dbReference type="SUPFAM" id="SSF56112">
    <property type="entry name" value="Protein kinase-like (PK-like)"/>
    <property type="match status" value="1"/>
</dbReference>
<reference evidence="1 2" key="1">
    <citation type="journal article" date="2014" name="Nat. Commun.">
        <title>Molecular traces of alternative social organization in a termite genome.</title>
        <authorList>
            <person name="Terrapon N."/>
            <person name="Li C."/>
            <person name="Robertson H.M."/>
            <person name="Ji L."/>
            <person name="Meng X."/>
            <person name="Booth W."/>
            <person name="Chen Z."/>
            <person name="Childers C.P."/>
            <person name="Glastad K.M."/>
            <person name="Gokhale K."/>
            <person name="Gowin J."/>
            <person name="Gronenberg W."/>
            <person name="Hermansen R.A."/>
            <person name="Hu H."/>
            <person name="Hunt B.G."/>
            <person name="Huylmans A.K."/>
            <person name="Khalil S.M."/>
            <person name="Mitchell R.D."/>
            <person name="Munoz-Torres M.C."/>
            <person name="Mustard J.A."/>
            <person name="Pan H."/>
            <person name="Reese J.T."/>
            <person name="Scharf M.E."/>
            <person name="Sun F."/>
            <person name="Vogel H."/>
            <person name="Xiao J."/>
            <person name="Yang W."/>
            <person name="Yang Z."/>
            <person name="Yang Z."/>
            <person name="Zhou J."/>
            <person name="Zhu J."/>
            <person name="Brent C.S."/>
            <person name="Elsik C.G."/>
            <person name="Goodisman M.A."/>
            <person name="Liberles D.A."/>
            <person name="Roe R.M."/>
            <person name="Vargo E.L."/>
            <person name="Vilcinskas A."/>
            <person name="Wang J."/>
            <person name="Bornberg-Bauer E."/>
            <person name="Korb J."/>
            <person name="Zhang G."/>
            <person name="Liebig J."/>
        </authorList>
    </citation>
    <scope>NUCLEOTIDE SEQUENCE [LARGE SCALE GENOMIC DNA]</scope>
    <source>
        <tissue evidence="1">Whole organism</tissue>
    </source>
</reference>
<evidence type="ECO:0008006" key="3">
    <source>
        <dbReference type="Google" id="ProtNLM"/>
    </source>
</evidence>